<feature type="compositionally biased region" description="Basic residues" evidence="5">
    <location>
        <begin position="506"/>
        <end position="518"/>
    </location>
</feature>
<evidence type="ECO:0000256" key="5">
    <source>
        <dbReference type="SAM" id="MobiDB-lite"/>
    </source>
</evidence>
<dbReference type="InterPro" id="IPR043519">
    <property type="entry name" value="NT_sf"/>
</dbReference>
<dbReference type="Pfam" id="PF22600">
    <property type="entry name" value="MTPAP-like_central"/>
    <property type="match status" value="1"/>
</dbReference>
<feature type="compositionally biased region" description="Low complexity" evidence="5">
    <location>
        <begin position="677"/>
        <end position="686"/>
    </location>
</feature>
<evidence type="ECO:0000256" key="4">
    <source>
        <dbReference type="ARBA" id="ARBA00022842"/>
    </source>
</evidence>
<dbReference type="EC" id="2.7.7.19" evidence="2"/>
<keyword evidence="4" id="KW-0460">Magnesium</keyword>
<evidence type="ECO:0000259" key="6">
    <source>
        <dbReference type="Pfam" id="PF03828"/>
    </source>
</evidence>
<reference evidence="8" key="1">
    <citation type="submission" date="2014-09" db="EMBL/GenBank/DDBJ databases">
        <title>Genome sequence of the luminous mushroom Mycena chlorophos for searching fungal bioluminescence genes.</title>
        <authorList>
            <person name="Tanaka Y."/>
            <person name="Kasuga D."/>
            <person name="Oba Y."/>
            <person name="Hase S."/>
            <person name="Sato K."/>
            <person name="Oba Y."/>
            <person name="Sakakibara Y."/>
        </authorList>
    </citation>
    <scope>NUCLEOTIDE SEQUENCE</scope>
</reference>
<evidence type="ECO:0000256" key="3">
    <source>
        <dbReference type="ARBA" id="ARBA00022723"/>
    </source>
</evidence>
<organism evidence="8 9">
    <name type="scientific">Mycena chlorophos</name>
    <name type="common">Agaric fungus</name>
    <name type="synonym">Agaricus chlorophos</name>
    <dbReference type="NCBI Taxonomy" id="658473"/>
    <lineage>
        <taxon>Eukaryota</taxon>
        <taxon>Fungi</taxon>
        <taxon>Dikarya</taxon>
        <taxon>Basidiomycota</taxon>
        <taxon>Agaricomycotina</taxon>
        <taxon>Agaricomycetes</taxon>
        <taxon>Agaricomycetidae</taxon>
        <taxon>Agaricales</taxon>
        <taxon>Marasmiineae</taxon>
        <taxon>Mycenaceae</taxon>
        <taxon>Mycena</taxon>
    </lineage>
</organism>
<feature type="compositionally biased region" description="Basic and acidic residues" evidence="5">
    <location>
        <begin position="532"/>
        <end position="551"/>
    </location>
</feature>
<evidence type="ECO:0000313" key="9">
    <source>
        <dbReference type="Proteomes" id="UP000815677"/>
    </source>
</evidence>
<dbReference type="CDD" id="cd05402">
    <property type="entry name" value="NT_PAP_TUTase"/>
    <property type="match status" value="1"/>
</dbReference>
<dbReference type="SUPFAM" id="SSF81631">
    <property type="entry name" value="PAP/OAS1 substrate-binding domain"/>
    <property type="match status" value="1"/>
</dbReference>
<dbReference type="PANTHER" id="PTHR23092">
    <property type="entry name" value="POLY(A) RNA POLYMERASE"/>
    <property type="match status" value="1"/>
</dbReference>
<feature type="domain" description="PAP-associated" evidence="6">
    <location>
        <begin position="315"/>
        <end position="377"/>
    </location>
</feature>
<keyword evidence="3" id="KW-0479">Metal-binding</keyword>
<comment type="similarity">
    <text evidence="1">Belongs to the DNA polymerase type-B-like family.</text>
</comment>
<dbReference type="Gene3D" id="1.10.1410.10">
    <property type="match status" value="2"/>
</dbReference>
<evidence type="ECO:0000256" key="1">
    <source>
        <dbReference type="ARBA" id="ARBA00008593"/>
    </source>
</evidence>
<accession>A0ABQ0LI94</accession>
<name>A0ABQ0LI94_MYCCL</name>
<proteinExistence type="inferred from homology"/>
<keyword evidence="9" id="KW-1185">Reference proteome</keyword>
<dbReference type="Proteomes" id="UP000815677">
    <property type="component" value="Unassembled WGS sequence"/>
</dbReference>
<dbReference type="Gene3D" id="3.30.460.10">
    <property type="entry name" value="Beta Polymerase, domain 2"/>
    <property type="match status" value="1"/>
</dbReference>
<dbReference type="Pfam" id="PF03828">
    <property type="entry name" value="PAP_assoc"/>
    <property type="match status" value="1"/>
</dbReference>
<gene>
    <name evidence="8" type="ORF">MCHLO_08062</name>
</gene>
<dbReference type="EMBL" id="DF846701">
    <property type="protein sequence ID" value="GAT50869.1"/>
    <property type="molecule type" value="Genomic_DNA"/>
</dbReference>
<feature type="region of interest" description="Disordered" evidence="5">
    <location>
        <begin position="494"/>
        <end position="554"/>
    </location>
</feature>
<feature type="region of interest" description="Disordered" evidence="5">
    <location>
        <begin position="1"/>
        <end position="98"/>
    </location>
</feature>
<evidence type="ECO:0000256" key="2">
    <source>
        <dbReference type="ARBA" id="ARBA00012388"/>
    </source>
</evidence>
<sequence length="686" mass="75850">MTTDIPSRRRPQRPKSEHSAKSVVGGGFDDGTEFIPLDDVDDSQDREKGKARDDLGERERDKHRPRSRSPPAKRRRRSRSRSAESRRDDADEHRSTREWDRGKRKYDMVFDFNEAAETSKRRRMERFTPWVEGVDWVGCKSVAELFHREIEGFVHWISPTPQEDEIRGLVVEIISRCVTQRFPDAQVLPFGSYATKLYLPSGDLDLVIRSESMAYSPPQVVLSTLATILRRSGLTDGKVTVIAKARVPIVKFVTSAEYGHFNVDISINQESGLASGQIINNFLQDLGSGGTAGLALHERGMHPKIRFGHIDPDRNLGVLVLEFFELYGHRFHYDEVGISLRNGGCYFGKRQRGWGDYGGGNRRASSLSIEDPGDPSNDISSGSYNFHNVRQNLAGAHDILIAAVYTKAGILSARKGGHATLLRDRYDPKDVSILGAMLGVDQKTINDRRLVKEVYDSRALHKLVGVEPRILNEPEPQLPSSSQPQLDLSSVAVHAENGDSEDGKSPKKKRKRKSKSKSASKAQTPVPVPVVVHDDTREGPSRTESQSRDVSRAASVVKDAWMSAAAAERDDAAVFVNGTDDEEDEGRYGVGQRSLAKNRKPRAPLVVYMDADSAESDGPDLGDGHKRKLAGRQTEREGSPPLSPRKGLGARMSSTSSLDQAQRRDYWLSKGIGHGPGSASASGSDQ</sequence>
<evidence type="ECO:0000313" key="8">
    <source>
        <dbReference type="EMBL" id="GAT50869.1"/>
    </source>
</evidence>
<dbReference type="InterPro" id="IPR045862">
    <property type="entry name" value="Trf4-like"/>
</dbReference>
<dbReference type="PANTHER" id="PTHR23092:SF15">
    <property type="entry name" value="INACTIVE NON-CANONICAL POLY(A) RNA POLYMERASE PROTEIN TRF4-2-RELATED"/>
    <property type="match status" value="1"/>
</dbReference>
<protein>
    <recommendedName>
        <fullName evidence="2">polynucleotide adenylyltransferase</fullName>
        <ecNumber evidence="2">2.7.7.19</ecNumber>
    </recommendedName>
</protein>
<feature type="region of interest" description="Disordered" evidence="5">
    <location>
        <begin position="575"/>
        <end position="686"/>
    </location>
</feature>
<feature type="compositionally biased region" description="Acidic residues" evidence="5">
    <location>
        <begin position="30"/>
        <end position="42"/>
    </location>
</feature>
<feature type="compositionally biased region" description="Basic and acidic residues" evidence="5">
    <location>
        <begin position="43"/>
        <end position="62"/>
    </location>
</feature>
<dbReference type="SUPFAM" id="SSF81301">
    <property type="entry name" value="Nucleotidyltransferase"/>
    <property type="match status" value="1"/>
</dbReference>
<feature type="compositionally biased region" description="Basic and acidic residues" evidence="5">
    <location>
        <begin position="81"/>
        <end position="98"/>
    </location>
</feature>
<feature type="compositionally biased region" description="Basic residues" evidence="5">
    <location>
        <begin position="63"/>
        <end position="80"/>
    </location>
</feature>
<dbReference type="InterPro" id="IPR002058">
    <property type="entry name" value="PAP_assoc"/>
</dbReference>
<dbReference type="InterPro" id="IPR054708">
    <property type="entry name" value="MTPAP-like_central"/>
</dbReference>
<feature type="domain" description="Poly(A) RNA polymerase mitochondrial-like central palm" evidence="7">
    <location>
        <begin position="147"/>
        <end position="283"/>
    </location>
</feature>
<evidence type="ECO:0000259" key="7">
    <source>
        <dbReference type="Pfam" id="PF22600"/>
    </source>
</evidence>